<dbReference type="Pfam" id="PF00672">
    <property type="entry name" value="HAMP"/>
    <property type="match status" value="1"/>
</dbReference>
<evidence type="ECO:0000256" key="4">
    <source>
        <dbReference type="ARBA" id="ARBA00022692"/>
    </source>
</evidence>
<dbReference type="CDD" id="cd12912">
    <property type="entry name" value="PDC2_MCP_like"/>
    <property type="match status" value="1"/>
</dbReference>
<organism evidence="13 14">
    <name type="scientific">Clostridium saccharoperbutylacetonicum N1-4(HMT)</name>
    <dbReference type="NCBI Taxonomy" id="931276"/>
    <lineage>
        <taxon>Bacteria</taxon>
        <taxon>Bacillati</taxon>
        <taxon>Bacillota</taxon>
        <taxon>Clostridia</taxon>
        <taxon>Eubacteriales</taxon>
        <taxon>Clostridiaceae</taxon>
        <taxon>Clostridium</taxon>
    </lineage>
</organism>
<evidence type="ECO:0000313" key="13">
    <source>
        <dbReference type="EMBL" id="AGF59366.1"/>
    </source>
</evidence>
<gene>
    <name evidence="13" type="ORF">Cspa_c56400</name>
</gene>
<evidence type="ECO:0000256" key="2">
    <source>
        <dbReference type="ARBA" id="ARBA00022475"/>
    </source>
</evidence>
<dbReference type="Pfam" id="PF02743">
    <property type="entry name" value="dCache_1"/>
    <property type="match status" value="1"/>
</dbReference>
<name>M1MXV9_9CLOT</name>
<dbReference type="Gene3D" id="3.30.450.20">
    <property type="entry name" value="PAS domain"/>
    <property type="match status" value="2"/>
</dbReference>
<evidence type="ECO:0000259" key="11">
    <source>
        <dbReference type="PROSITE" id="PS50111"/>
    </source>
</evidence>
<dbReference type="PROSITE" id="PS50885">
    <property type="entry name" value="HAMP"/>
    <property type="match status" value="1"/>
</dbReference>
<dbReference type="PANTHER" id="PTHR32089:SF114">
    <property type="entry name" value="METHYL-ACCEPTING CHEMOTAXIS PROTEIN MCPB"/>
    <property type="match status" value="1"/>
</dbReference>
<dbReference type="HOGENOM" id="CLU_000445_107_19_9"/>
<dbReference type="Gene3D" id="1.10.287.950">
    <property type="entry name" value="Methyl-accepting chemotaxis protein"/>
    <property type="match status" value="1"/>
</dbReference>
<feature type="transmembrane region" description="Helical" evidence="10">
    <location>
        <begin position="20"/>
        <end position="40"/>
    </location>
</feature>
<evidence type="ECO:0000256" key="3">
    <source>
        <dbReference type="ARBA" id="ARBA00022500"/>
    </source>
</evidence>
<dbReference type="InterPro" id="IPR029151">
    <property type="entry name" value="Sensor-like_sf"/>
</dbReference>
<keyword evidence="5 10" id="KW-1133">Transmembrane helix</keyword>
<dbReference type="SMART" id="SM00304">
    <property type="entry name" value="HAMP"/>
    <property type="match status" value="1"/>
</dbReference>
<feature type="domain" description="HAMP" evidence="12">
    <location>
        <begin position="313"/>
        <end position="365"/>
    </location>
</feature>
<dbReference type="SUPFAM" id="SSF103190">
    <property type="entry name" value="Sensory domain-like"/>
    <property type="match status" value="1"/>
</dbReference>
<dbReference type="EMBL" id="CP004121">
    <property type="protein sequence ID" value="AGF59366.1"/>
    <property type="molecule type" value="Genomic_DNA"/>
</dbReference>
<dbReference type="CDD" id="cd11386">
    <property type="entry name" value="MCP_signal"/>
    <property type="match status" value="1"/>
</dbReference>
<evidence type="ECO:0000256" key="6">
    <source>
        <dbReference type="ARBA" id="ARBA00023136"/>
    </source>
</evidence>
<reference evidence="13 14" key="1">
    <citation type="submission" date="2013-02" db="EMBL/GenBank/DDBJ databases">
        <title>Genome sequence of Clostridium saccharoperbutylacetonicum N1-4(HMT).</title>
        <authorList>
            <person name="Poehlein A."/>
            <person name="Daniel R."/>
        </authorList>
    </citation>
    <scope>NUCLEOTIDE SEQUENCE [LARGE SCALE GENOMIC DNA]</scope>
    <source>
        <strain evidence="14">N1-4(HMT)</strain>
    </source>
</reference>
<evidence type="ECO:0000256" key="7">
    <source>
        <dbReference type="ARBA" id="ARBA00023224"/>
    </source>
</evidence>
<evidence type="ECO:0000256" key="8">
    <source>
        <dbReference type="ARBA" id="ARBA00029447"/>
    </source>
</evidence>
<comment type="subcellular location">
    <subcellularLocation>
        <location evidence="1">Cell membrane</location>
        <topology evidence="1">Multi-pass membrane protein</topology>
    </subcellularLocation>
</comment>
<dbReference type="InterPro" id="IPR003660">
    <property type="entry name" value="HAMP_dom"/>
</dbReference>
<dbReference type="KEGG" id="csr:Cspa_c56400"/>
<dbReference type="PROSITE" id="PS50111">
    <property type="entry name" value="CHEMOTAXIS_TRANSDUC_2"/>
    <property type="match status" value="1"/>
</dbReference>
<evidence type="ECO:0000256" key="9">
    <source>
        <dbReference type="PROSITE-ProRule" id="PRU00284"/>
    </source>
</evidence>
<comment type="similarity">
    <text evidence="8">Belongs to the methyl-accepting chemotaxis (MCP) protein family.</text>
</comment>
<sequence>MKGDIFLLKKLDFNSIRTKLIISLISICIIPLIILGFFSYNQSKSILNSKLVTTSTQTLSEVNSGLNDYFTGFTDRVTMMANNYNVVNVDFEDDFNYVPDLLKNLKESNKDILDTYYGSESGKFAIYPNSKMPDGYDARKRSWYEEGMKAKGKVVITKPYVDSVTGNTVIGIVQAVLKNGKIVGVIGMDCTLSTLTERISTKKIGNSGYVFITDPDGMTLAHPDKSLINTDTVTKLSYWQEVKSGESGFITYDYFGVQKFGVYKTNELTGWKLIASLEQGELSNDTRSIIITTSIIILIMFFISIFMSLLLSKGIALNIKKLKEVFAKASHGDLSTVIDVKSKDELGQLGQDYNDMIKNIGKLLESAQRTSSTVLDTTSNLSSMAEETTASMSQVSLAVSEISEGAIHLAENSQETVTGIEDLSKKLDSISDVTKDMSNVSQNTKDLSKDGIEIVSVLINKNNETMEATAKVSDIVSNMNESVKKISTISNAINEITEQTNLLSLNASIEAARAGEAGKGFAVVADEIRKLAEQSRKSTEQIKIIIEEIQAKADVAVKAMNGTKNINLEQNQAVTKTEKIFNDILFSITTLTERVIEVETSIDDMQVQKQLFVVQIENSSAISEETASSTEEVTASAEEVTATMDRFGHDTDELKQLSEKLMEEISKFKI</sequence>
<dbReference type="GO" id="GO:0007165">
    <property type="term" value="P:signal transduction"/>
    <property type="evidence" value="ECO:0007669"/>
    <property type="project" value="UniProtKB-KW"/>
</dbReference>
<dbReference type="AlphaFoldDB" id="M1MXV9"/>
<dbReference type="SUPFAM" id="SSF58104">
    <property type="entry name" value="Methyl-accepting chemotaxis protein (MCP) signaling domain"/>
    <property type="match status" value="1"/>
</dbReference>
<evidence type="ECO:0000313" key="14">
    <source>
        <dbReference type="Proteomes" id="UP000011728"/>
    </source>
</evidence>
<keyword evidence="14" id="KW-1185">Reference proteome</keyword>
<dbReference type="GO" id="GO:0005886">
    <property type="term" value="C:plasma membrane"/>
    <property type="evidence" value="ECO:0007669"/>
    <property type="project" value="UniProtKB-SubCell"/>
</dbReference>
<keyword evidence="4 10" id="KW-0812">Transmembrane</keyword>
<proteinExistence type="inferred from homology"/>
<dbReference type="Pfam" id="PF00015">
    <property type="entry name" value="MCPsignal"/>
    <property type="match status" value="1"/>
</dbReference>
<keyword evidence="3" id="KW-0145">Chemotaxis</keyword>
<dbReference type="InterPro" id="IPR004089">
    <property type="entry name" value="MCPsignal_dom"/>
</dbReference>
<evidence type="ECO:0000259" key="12">
    <source>
        <dbReference type="PROSITE" id="PS50885"/>
    </source>
</evidence>
<keyword evidence="6 10" id="KW-0472">Membrane</keyword>
<evidence type="ECO:0000256" key="10">
    <source>
        <dbReference type="SAM" id="Phobius"/>
    </source>
</evidence>
<dbReference type="PANTHER" id="PTHR32089">
    <property type="entry name" value="METHYL-ACCEPTING CHEMOTAXIS PROTEIN MCPB"/>
    <property type="match status" value="1"/>
</dbReference>
<feature type="domain" description="Methyl-accepting transducer" evidence="11">
    <location>
        <begin position="384"/>
        <end position="641"/>
    </location>
</feature>
<dbReference type="SMART" id="SM00283">
    <property type="entry name" value="MA"/>
    <property type="match status" value="1"/>
</dbReference>
<accession>M1MXV9</accession>
<dbReference type="GO" id="GO:0006935">
    <property type="term" value="P:chemotaxis"/>
    <property type="evidence" value="ECO:0007669"/>
    <property type="project" value="UniProtKB-KW"/>
</dbReference>
<keyword evidence="2" id="KW-1003">Cell membrane</keyword>
<dbReference type="eggNOG" id="COG0840">
    <property type="taxonomic scope" value="Bacteria"/>
</dbReference>
<dbReference type="CDD" id="cd12913">
    <property type="entry name" value="PDC1_MCP_like"/>
    <property type="match status" value="1"/>
</dbReference>
<dbReference type="InterPro" id="IPR033479">
    <property type="entry name" value="dCache_1"/>
</dbReference>
<keyword evidence="7 9" id="KW-0807">Transducer</keyword>
<dbReference type="Proteomes" id="UP000011728">
    <property type="component" value="Chromosome"/>
</dbReference>
<dbReference type="Gene3D" id="1.10.8.500">
    <property type="entry name" value="HAMP domain in histidine kinase"/>
    <property type="match status" value="1"/>
</dbReference>
<dbReference type="PATRIC" id="fig|931276.5.peg.5685"/>
<evidence type="ECO:0000256" key="5">
    <source>
        <dbReference type="ARBA" id="ARBA00022989"/>
    </source>
</evidence>
<evidence type="ECO:0000256" key="1">
    <source>
        <dbReference type="ARBA" id="ARBA00004651"/>
    </source>
</evidence>
<feature type="transmembrane region" description="Helical" evidence="10">
    <location>
        <begin position="289"/>
        <end position="311"/>
    </location>
</feature>
<dbReference type="CDD" id="cd06225">
    <property type="entry name" value="HAMP"/>
    <property type="match status" value="1"/>
</dbReference>
<protein>
    <submittedName>
        <fullName evidence="13">Methyl-accepting chemotaxis protein</fullName>
    </submittedName>
</protein>
<dbReference type="RefSeq" id="WP_015395673.1">
    <property type="nucleotide sequence ID" value="NC_020291.1"/>
</dbReference>